<dbReference type="PANTHER" id="PTHR43395:SF1">
    <property type="entry name" value="CHEMOTAXIS PROTEIN CHEA"/>
    <property type="match status" value="1"/>
</dbReference>
<evidence type="ECO:0000256" key="6">
    <source>
        <dbReference type="ARBA" id="ARBA00022777"/>
    </source>
</evidence>
<dbReference type="InterPro" id="IPR036097">
    <property type="entry name" value="HisK_dim/P_sf"/>
</dbReference>
<dbReference type="PRINTS" id="PR00344">
    <property type="entry name" value="BCTRLSENSOR"/>
</dbReference>
<dbReference type="SUPFAM" id="SSF47384">
    <property type="entry name" value="Homodimeric domain of signal transducing histidine kinase"/>
    <property type="match status" value="1"/>
</dbReference>
<evidence type="ECO:0000256" key="7">
    <source>
        <dbReference type="ARBA" id="ARBA00035100"/>
    </source>
</evidence>
<dbReference type="OrthoDB" id="9803176at2"/>
<feature type="domain" description="CheW-like" evidence="9">
    <location>
        <begin position="521"/>
        <end position="651"/>
    </location>
</feature>
<dbReference type="RefSeq" id="WP_044410140.1">
    <property type="nucleotide sequence ID" value="NZ_JXXE01000219.1"/>
</dbReference>
<dbReference type="Gene3D" id="3.30.565.10">
    <property type="entry name" value="Histidine kinase-like ATPase, C-terminal domain"/>
    <property type="match status" value="1"/>
</dbReference>
<gene>
    <name evidence="10" type="ORF">OO17_11120</name>
</gene>
<dbReference type="Gene3D" id="1.10.287.560">
    <property type="entry name" value="Histidine kinase CheA-like, homodimeric domain"/>
    <property type="match status" value="1"/>
</dbReference>
<dbReference type="GO" id="GO:0006935">
    <property type="term" value="P:chemotaxis"/>
    <property type="evidence" value="ECO:0007669"/>
    <property type="project" value="InterPro"/>
</dbReference>
<evidence type="ECO:0000256" key="4">
    <source>
        <dbReference type="ARBA" id="ARBA00022553"/>
    </source>
</evidence>
<dbReference type="SUPFAM" id="SSF50341">
    <property type="entry name" value="CheW-like"/>
    <property type="match status" value="1"/>
</dbReference>
<dbReference type="Pfam" id="PF02518">
    <property type="entry name" value="HATPase_c"/>
    <property type="match status" value="1"/>
</dbReference>
<dbReference type="SMART" id="SM00387">
    <property type="entry name" value="HATPase_c"/>
    <property type="match status" value="1"/>
</dbReference>
<comment type="function">
    <text evidence="7">Involved in the transmission of sensory signals from the chemoreceptors to the flagellar motors. CheA is autophosphorylated; it can transfer its phosphate group to either CheB or CheY.</text>
</comment>
<evidence type="ECO:0000256" key="1">
    <source>
        <dbReference type="ARBA" id="ARBA00000085"/>
    </source>
</evidence>
<dbReference type="Proteomes" id="UP000032515">
    <property type="component" value="Unassembled WGS sequence"/>
</dbReference>
<keyword evidence="5" id="KW-0808">Transferase</keyword>
<evidence type="ECO:0000256" key="2">
    <source>
        <dbReference type="ARBA" id="ARBA00012438"/>
    </source>
</evidence>
<evidence type="ECO:0000313" key="10">
    <source>
        <dbReference type="EMBL" id="KIZ43525.1"/>
    </source>
</evidence>
<dbReference type="SUPFAM" id="SSF55874">
    <property type="entry name" value="ATPase domain of HSP90 chaperone/DNA topoisomerase II/histidine kinase"/>
    <property type="match status" value="1"/>
</dbReference>
<dbReference type="SMART" id="SM01231">
    <property type="entry name" value="H-kinase_dim"/>
    <property type="match status" value="1"/>
</dbReference>
<dbReference type="GO" id="GO:0005737">
    <property type="term" value="C:cytoplasm"/>
    <property type="evidence" value="ECO:0007669"/>
    <property type="project" value="InterPro"/>
</dbReference>
<dbReference type="InterPro" id="IPR004105">
    <property type="entry name" value="CheA-like_dim"/>
</dbReference>
<organism evidence="10 11">
    <name type="scientific">Rhodopseudomonas palustris</name>
    <dbReference type="NCBI Taxonomy" id="1076"/>
    <lineage>
        <taxon>Bacteria</taxon>
        <taxon>Pseudomonadati</taxon>
        <taxon>Pseudomonadota</taxon>
        <taxon>Alphaproteobacteria</taxon>
        <taxon>Hyphomicrobiales</taxon>
        <taxon>Nitrobacteraceae</taxon>
        <taxon>Rhodopseudomonas</taxon>
    </lineage>
</organism>
<dbReference type="Gene3D" id="2.30.30.40">
    <property type="entry name" value="SH3 Domains"/>
    <property type="match status" value="1"/>
</dbReference>
<accession>A0A0D7ESI7</accession>
<dbReference type="InterPro" id="IPR051315">
    <property type="entry name" value="Bact_Chemotaxis_CheA"/>
</dbReference>
<dbReference type="PATRIC" id="fig|1076.23.peg.2139"/>
<dbReference type="PROSITE" id="PS50851">
    <property type="entry name" value="CHEW"/>
    <property type="match status" value="1"/>
</dbReference>
<dbReference type="InterPro" id="IPR004358">
    <property type="entry name" value="Sig_transdc_His_kin-like_C"/>
</dbReference>
<dbReference type="InterPro" id="IPR003594">
    <property type="entry name" value="HATPase_dom"/>
</dbReference>
<comment type="catalytic activity">
    <reaction evidence="1">
        <text>ATP + protein L-histidine = ADP + protein N-phospho-L-histidine.</text>
        <dbReference type="EC" id="2.7.13.3"/>
    </reaction>
</comment>
<evidence type="ECO:0000256" key="5">
    <source>
        <dbReference type="ARBA" id="ARBA00022679"/>
    </source>
</evidence>
<reference evidence="10 11" key="1">
    <citation type="submission" date="2014-11" db="EMBL/GenBank/DDBJ databases">
        <title>Genomics and ecophysiology of heterotrophic nitrogen fixing bacteria isolated from estuarine surface water.</title>
        <authorList>
            <person name="Bentzon-Tilia M."/>
            <person name="Severin I."/>
            <person name="Hansen L.H."/>
            <person name="Riemann L."/>
        </authorList>
    </citation>
    <scope>NUCLEOTIDE SEQUENCE [LARGE SCALE GENOMIC DNA]</scope>
    <source>
        <strain evidence="10 11">BAL398</strain>
    </source>
</reference>
<comment type="caution">
    <text evidence="10">The sequence shown here is derived from an EMBL/GenBank/DDBJ whole genome shotgun (WGS) entry which is preliminary data.</text>
</comment>
<dbReference type="SMART" id="SM00260">
    <property type="entry name" value="CheW"/>
    <property type="match status" value="1"/>
</dbReference>
<sequence>RLSELRSSTQPPPPGFVSDCYVCLDQVTRWLDEMQLTGEPPKQAEAAADDIVGRFTGAAPALATPPDQGWLERLRAAHPAEAAASRSAFFYCPADDAFFRGEDPLALAATVPGVAGLDLSLGADTALEDFDPFSCAIRIAAFSSAPVPELQRLFHEVIDQIEIVALGDAPAGDGELSATARALLEAQILLLDSNEPGGRAGRIGSAGKIALNILQLAGIAAASAVAQALAGPEGSAREALIAAIKDVLHPPPQVDAPLTPATAMRSLRVDLDRIDALVNLTGELMVVKNAIGHVAGQAQALETKSVGLELRKQHDLLERLVGQLQRAVLEVRVLPLRHVFQRFPRLVREISATLGKPVRFVIEGEATEADATVVESLFEPLLHVLRNAIGHGVEDPAGRAAAGKAAVATVTLRASRRLENVVVEVEDDGRGIDIARVRDTALARRIVTTDALAAMSEQDIVALIFAPGFSTAAEVTGLSGRGVGMDAVKTAVERIGGGVAIDSRPGQGTVIRLNLPFSVMMTRVMTVEVAGQSFGLPLDAVVETALVPREAIVAVGAGRAVVLRDRTLPVLDLTVELGLPEPAAAADEVRIVVIAASDQLGAIAVDRVGGRMDVMLKPMEGLLQGMGGVAGTTLMGDGRVLVVLDVQELFI</sequence>
<evidence type="ECO:0000256" key="3">
    <source>
        <dbReference type="ARBA" id="ARBA00021495"/>
    </source>
</evidence>
<dbReference type="InterPro" id="IPR036061">
    <property type="entry name" value="CheW-like_dom_sf"/>
</dbReference>
<proteinExistence type="predicted"/>
<dbReference type="Pfam" id="PF01584">
    <property type="entry name" value="CheW"/>
    <property type="match status" value="1"/>
</dbReference>
<protein>
    <recommendedName>
        <fullName evidence="3">Chemotaxis protein CheA</fullName>
        <ecNumber evidence="2">2.7.13.3</ecNumber>
    </recommendedName>
</protein>
<evidence type="ECO:0000259" key="9">
    <source>
        <dbReference type="PROSITE" id="PS50851"/>
    </source>
</evidence>
<dbReference type="InterPro" id="IPR002545">
    <property type="entry name" value="CheW-lke_dom"/>
</dbReference>
<dbReference type="PROSITE" id="PS50109">
    <property type="entry name" value="HIS_KIN"/>
    <property type="match status" value="1"/>
</dbReference>
<feature type="domain" description="Histidine kinase" evidence="8">
    <location>
        <begin position="317"/>
        <end position="519"/>
    </location>
</feature>
<dbReference type="InterPro" id="IPR005467">
    <property type="entry name" value="His_kinase_dom"/>
</dbReference>
<name>A0A0D7ESI7_RHOPL</name>
<dbReference type="EMBL" id="JXXE01000219">
    <property type="protein sequence ID" value="KIZ43525.1"/>
    <property type="molecule type" value="Genomic_DNA"/>
</dbReference>
<evidence type="ECO:0000313" key="11">
    <source>
        <dbReference type="Proteomes" id="UP000032515"/>
    </source>
</evidence>
<dbReference type="InterPro" id="IPR037006">
    <property type="entry name" value="CheA-like_homodim_sf"/>
</dbReference>
<dbReference type="EC" id="2.7.13.3" evidence="2"/>
<keyword evidence="6" id="KW-0418">Kinase</keyword>
<feature type="non-terminal residue" evidence="10">
    <location>
        <position position="1"/>
    </location>
</feature>
<evidence type="ECO:0000259" key="8">
    <source>
        <dbReference type="PROSITE" id="PS50109"/>
    </source>
</evidence>
<dbReference type="InterPro" id="IPR036890">
    <property type="entry name" value="HATPase_C_sf"/>
</dbReference>
<dbReference type="FunFam" id="3.30.565.10:FF:000016">
    <property type="entry name" value="Chemotaxis protein CheA, putative"/>
    <property type="match status" value="1"/>
</dbReference>
<dbReference type="PANTHER" id="PTHR43395">
    <property type="entry name" value="SENSOR HISTIDINE KINASE CHEA"/>
    <property type="match status" value="1"/>
</dbReference>
<keyword evidence="4" id="KW-0597">Phosphoprotein</keyword>
<dbReference type="Pfam" id="PF02895">
    <property type="entry name" value="H-kinase_dim"/>
    <property type="match status" value="1"/>
</dbReference>
<dbReference type="AlphaFoldDB" id="A0A0D7ESI7"/>
<dbReference type="GO" id="GO:0000155">
    <property type="term" value="F:phosphorelay sensor kinase activity"/>
    <property type="evidence" value="ECO:0007669"/>
    <property type="project" value="InterPro"/>
</dbReference>